<dbReference type="EMBL" id="JBHSIT010000018">
    <property type="protein sequence ID" value="MFC4913561.1"/>
    <property type="molecule type" value="Genomic_DNA"/>
</dbReference>
<dbReference type="Proteomes" id="UP001595872">
    <property type="component" value="Unassembled WGS sequence"/>
</dbReference>
<evidence type="ECO:0000313" key="4">
    <source>
        <dbReference type="Proteomes" id="UP001595872"/>
    </source>
</evidence>
<reference evidence="4" key="1">
    <citation type="journal article" date="2019" name="Int. J. Syst. Evol. Microbiol.">
        <title>The Global Catalogue of Microorganisms (GCM) 10K type strain sequencing project: providing services to taxonomists for standard genome sequencing and annotation.</title>
        <authorList>
            <consortium name="The Broad Institute Genomics Platform"/>
            <consortium name="The Broad Institute Genome Sequencing Center for Infectious Disease"/>
            <person name="Wu L."/>
            <person name="Ma J."/>
        </authorList>
    </citation>
    <scope>NUCLEOTIDE SEQUENCE [LARGE SCALE GENOMIC DNA]</scope>
    <source>
        <strain evidence="4">KLKA75</strain>
    </source>
</reference>
<evidence type="ECO:0000256" key="1">
    <source>
        <dbReference type="SAM" id="MobiDB-lite"/>
    </source>
</evidence>
<feature type="compositionally biased region" description="Polar residues" evidence="1">
    <location>
        <begin position="1"/>
        <end position="21"/>
    </location>
</feature>
<organism evidence="3 4">
    <name type="scientific">Actinomadura gamaensis</name>
    <dbReference type="NCBI Taxonomy" id="1763541"/>
    <lineage>
        <taxon>Bacteria</taxon>
        <taxon>Bacillati</taxon>
        <taxon>Actinomycetota</taxon>
        <taxon>Actinomycetes</taxon>
        <taxon>Streptosporangiales</taxon>
        <taxon>Thermomonosporaceae</taxon>
        <taxon>Actinomadura</taxon>
    </lineage>
</organism>
<dbReference type="InterPro" id="IPR021454">
    <property type="entry name" value="DUF3105"/>
</dbReference>
<evidence type="ECO:0000256" key="2">
    <source>
        <dbReference type="SAM" id="Phobius"/>
    </source>
</evidence>
<keyword evidence="2" id="KW-0812">Transmembrane</keyword>
<dbReference type="RefSeq" id="WP_378264601.1">
    <property type="nucleotide sequence ID" value="NZ_JBHSIT010000018.1"/>
</dbReference>
<sequence length="217" mass="22861">MPKNSRSGVPGNGSSKPSASRKSGPGRPAPRKNALTEKQTPWGTIAFFSVIGLVAAVAIGFAFMQTRSSADGAEIKGLVSKDEPGREHVATSVTYDANPPMGGNHDPVWQNCGVYTSPLRNENAVHSLEHGAVWITYRPDLPKDQVVKLSAKVGATAYTLLSPYPGLDAPIALSAWGKQVKVQDAGDERVDQFLRAFVRGPQTPEPGAPCTGGKATA</sequence>
<proteinExistence type="predicted"/>
<feature type="transmembrane region" description="Helical" evidence="2">
    <location>
        <begin position="42"/>
        <end position="63"/>
    </location>
</feature>
<protein>
    <submittedName>
        <fullName evidence="3">DUF3105 domain-containing protein</fullName>
    </submittedName>
</protein>
<dbReference type="Pfam" id="PF11303">
    <property type="entry name" value="DUF3105"/>
    <property type="match status" value="1"/>
</dbReference>
<accession>A0ABV9UAS8</accession>
<feature type="region of interest" description="Disordered" evidence="1">
    <location>
        <begin position="1"/>
        <end position="37"/>
    </location>
</feature>
<keyword evidence="4" id="KW-1185">Reference proteome</keyword>
<gene>
    <name evidence="3" type="ORF">ACFPCY_40125</name>
</gene>
<name>A0ABV9UAS8_9ACTN</name>
<keyword evidence="2" id="KW-1133">Transmembrane helix</keyword>
<evidence type="ECO:0000313" key="3">
    <source>
        <dbReference type="EMBL" id="MFC4913561.1"/>
    </source>
</evidence>
<comment type="caution">
    <text evidence="3">The sequence shown here is derived from an EMBL/GenBank/DDBJ whole genome shotgun (WGS) entry which is preliminary data.</text>
</comment>
<keyword evidence="2" id="KW-0472">Membrane</keyword>